<reference evidence="1 2" key="1">
    <citation type="submission" date="2024-02" db="EMBL/GenBank/DDBJ databases">
        <title>Janibacter sp. nov., isolated from gut of marine sandworm.</title>
        <authorList>
            <person name="Kim B."/>
            <person name="Jun M.O."/>
            <person name="Shin N.-R."/>
        </authorList>
    </citation>
    <scope>NUCLEOTIDE SEQUENCE [LARGE SCALE GENOMIC DNA]</scope>
    <source>
        <strain evidence="1 2">A1S7</strain>
    </source>
</reference>
<dbReference type="Pfam" id="PF13704">
    <property type="entry name" value="Glyco_tranf_2_4"/>
    <property type="match status" value="1"/>
</dbReference>
<evidence type="ECO:0000313" key="1">
    <source>
        <dbReference type="EMBL" id="WXB77532.1"/>
    </source>
</evidence>
<proteinExistence type="predicted"/>
<protein>
    <submittedName>
        <fullName evidence="1">Glycosyltransferase family 2 protein</fullName>
    </submittedName>
</protein>
<dbReference type="Proteomes" id="UP001382727">
    <property type="component" value="Chromosome"/>
</dbReference>
<gene>
    <name evidence="1" type="ORF">V1351_05545</name>
</gene>
<evidence type="ECO:0000313" key="2">
    <source>
        <dbReference type="Proteomes" id="UP001382727"/>
    </source>
</evidence>
<organism evidence="1 2">
    <name type="scientific">Janibacter alittae</name>
    <dbReference type="NCBI Taxonomy" id="3115209"/>
    <lineage>
        <taxon>Bacteria</taxon>
        <taxon>Bacillati</taxon>
        <taxon>Actinomycetota</taxon>
        <taxon>Actinomycetes</taxon>
        <taxon>Micrococcales</taxon>
        <taxon>Intrasporangiaceae</taxon>
        <taxon>Janibacter</taxon>
    </lineage>
</organism>
<name>A0ABZ2MKK4_9MICO</name>
<sequence>MICTVSTIKDSVANVTRFVEGNLAAGADHLFVFAEGGDRDVLTRLEEHPHVTVVDADAMSRRVAQPDNLNTRQTINANRINWLLADLDSAEWLFHLDGDEILDIDKGRLLALGPDVETVRLLPKESVSSSEPGYGGYFKRLLSNEELALLTLFGVIDEAFNSVYFHGHVSGKVGLRPSRRHGVHIHDVSLIGQEGSTEDFRADWLHLLHYDSVSPEEYLRKWTVNSAGTPHNFRGRRKLIHAAMSGLVKNEQIDEAEKRDYMLEIYRREIEDDAPSLQKFGLLETVEPRHHSPGSFTRQESDAITAVLPRLLEAEPRYFQPRRTEYDPAELMTTIHAGASSRHPR</sequence>
<dbReference type="EMBL" id="CP144913">
    <property type="protein sequence ID" value="WXB77532.1"/>
    <property type="molecule type" value="Genomic_DNA"/>
</dbReference>
<keyword evidence="2" id="KW-1185">Reference proteome</keyword>
<accession>A0ABZ2MKK4</accession>
<dbReference type="RefSeq" id="WP_338751517.1">
    <property type="nucleotide sequence ID" value="NZ_CP144913.1"/>
</dbReference>